<keyword evidence="2 5" id="KW-0238">DNA-binding</keyword>
<protein>
    <submittedName>
        <fullName evidence="5">AraC-like DNA-binding protein</fullName>
    </submittedName>
</protein>
<gene>
    <name evidence="5" type="ORF">CLV60_101126</name>
</gene>
<dbReference type="Pfam" id="PF12833">
    <property type="entry name" value="HTH_18"/>
    <property type="match status" value="1"/>
</dbReference>
<sequence>MKKPAIDIHRDELDSIGVEIVPVKSLQCETYPAHRDDHYIFIVQQDGYCLWELDFSQIPLTGTAVGFITPGQVHQNLDFDAAGGWLVFVTPALVSPENREIFDNFTHVRQVASIPAGDLLFQLIPILETTLGQASLALKEELVASLTGTVTTMLASHILQSEYPAGPTEGRKYRTAARFKQLVAENCKDLKQVKAYAALLNITPLYLNEIVKEVTGFSASHRINQEILLEAKRMLAYTRLDVKQIAYELGYEDHAYFSRFFKKHTGVTAVAFRNSKPLFVQS</sequence>
<dbReference type="SUPFAM" id="SSF46689">
    <property type="entry name" value="Homeodomain-like"/>
    <property type="match status" value="1"/>
</dbReference>
<dbReference type="PROSITE" id="PS01124">
    <property type="entry name" value="HTH_ARAC_FAMILY_2"/>
    <property type="match status" value="1"/>
</dbReference>
<dbReference type="SMART" id="SM00342">
    <property type="entry name" value="HTH_ARAC"/>
    <property type="match status" value="1"/>
</dbReference>
<evidence type="ECO:0000313" key="6">
    <source>
        <dbReference type="Proteomes" id="UP000241964"/>
    </source>
</evidence>
<reference evidence="5 6" key="1">
    <citation type="submission" date="2018-03" db="EMBL/GenBank/DDBJ databases">
        <title>Genomic Encyclopedia of Archaeal and Bacterial Type Strains, Phase II (KMG-II): from individual species to whole genera.</title>
        <authorList>
            <person name="Goeker M."/>
        </authorList>
    </citation>
    <scope>NUCLEOTIDE SEQUENCE [LARGE SCALE GENOMIC DNA]</scope>
    <source>
        <strain evidence="5 6">DSM 29057</strain>
    </source>
</reference>
<dbReference type="InterPro" id="IPR018060">
    <property type="entry name" value="HTH_AraC"/>
</dbReference>
<name>A0A2P8GII7_9BACT</name>
<dbReference type="PANTHER" id="PTHR43280">
    <property type="entry name" value="ARAC-FAMILY TRANSCRIPTIONAL REGULATOR"/>
    <property type="match status" value="1"/>
</dbReference>
<dbReference type="InterPro" id="IPR037923">
    <property type="entry name" value="HTH-like"/>
</dbReference>
<dbReference type="SUPFAM" id="SSF51215">
    <property type="entry name" value="Regulatory protein AraC"/>
    <property type="match status" value="1"/>
</dbReference>
<dbReference type="Gene3D" id="1.10.10.60">
    <property type="entry name" value="Homeodomain-like"/>
    <property type="match status" value="1"/>
</dbReference>
<dbReference type="EMBL" id="PYAS01000001">
    <property type="protein sequence ID" value="PSL33757.1"/>
    <property type="molecule type" value="Genomic_DNA"/>
</dbReference>
<evidence type="ECO:0000256" key="2">
    <source>
        <dbReference type="ARBA" id="ARBA00023125"/>
    </source>
</evidence>
<dbReference type="GO" id="GO:0043565">
    <property type="term" value="F:sequence-specific DNA binding"/>
    <property type="evidence" value="ECO:0007669"/>
    <property type="project" value="InterPro"/>
</dbReference>
<evidence type="ECO:0000256" key="1">
    <source>
        <dbReference type="ARBA" id="ARBA00023015"/>
    </source>
</evidence>
<dbReference type="GO" id="GO:0003700">
    <property type="term" value="F:DNA-binding transcription factor activity"/>
    <property type="evidence" value="ECO:0007669"/>
    <property type="project" value="InterPro"/>
</dbReference>
<evidence type="ECO:0000259" key="4">
    <source>
        <dbReference type="PROSITE" id="PS01124"/>
    </source>
</evidence>
<dbReference type="RefSeq" id="WP_170118673.1">
    <property type="nucleotide sequence ID" value="NZ_PYAS01000001.1"/>
</dbReference>
<feature type="domain" description="HTH araC/xylS-type" evidence="4">
    <location>
        <begin position="177"/>
        <end position="275"/>
    </location>
</feature>
<evidence type="ECO:0000256" key="3">
    <source>
        <dbReference type="ARBA" id="ARBA00023163"/>
    </source>
</evidence>
<accession>A0A2P8GII7</accession>
<keyword evidence="6" id="KW-1185">Reference proteome</keyword>
<dbReference type="InterPro" id="IPR009057">
    <property type="entry name" value="Homeodomain-like_sf"/>
</dbReference>
<dbReference type="PANTHER" id="PTHR43280:SF32">
    <property type="entry name" value="TRANSCRIPTIONAL REGULATORY PROTEIN"/>
    <property type="match status" value="1"/>
</dbReference>
<keyword evidence="3" id="KW-0804">Transcription</keyword>
<keyword evidence="1" id="KW-0805">Transcription regulation</keyword>
<evidence type="ECO:0000313" key="5">
    <source>
        <dbReference type="EMBL" id="PSL33757.1"/>
    </source>
</evidence>
<proteinExistence type="predicted"/>
<dbReference type="Proteomes" id="UP000241964">
    <property type="component" value="Unassembled WGS sequence"/>
</dbReference>
<dbReference type="AlphaFoldDB" id="A0A2P8GII7"/>
<organism evidence="5 6">
    <name type="scientific">Dyadobacter jiangsuensis</name>
    <dbReference type="NCBI Taxonomy" id="1591085"/>
    <lineage>
        <taxon>Bacteria</taxon>
        <taxon>Pseudomonadati</taxon>
        <taxon>Bacteroidota</taxon>
        <taxon>Cytophagia</taxon>
        <taxon>Cytophagales</taxon>
        <taxon>Spirosomataceae</taxon>
        <taxon>Dyadobacter</taxon>
    </lineage>
</organism>
<comment type="caution">
    <text evidence="5">The sequence shown here is derived from an EMBL/GenBank/DDBJ whole genome shotgun (WGS) entry which is preliminary data.</text>
</comment>